<evidence type="ECO:0000313" key="4">
    <source>
        <dbReference type="Proteomes" id="UP000326921"/>
    </source>
</evidence>
<dbReference type="PANTHER" id="PTHR14859:SF15">
    <property type="entry name" value="ENDONUCLEASE_EXONUCLEASE_PHOSPHATASE DOMAIN-CONTAINING PROTEIN"/>
    <property type="match status" value="1"/>
</dbReference>
<keyword evidence="3" id="KW-0255">Endonuclease</keyword>
<dbReference type="InterPro" id="IPR005135">
    <property type="entry name" value="Endo/exonuclease/phosphatase"/>
</dbReference>
<dbReference type="EMBL" id="CP045652">
    <property type="protein sequence ID" value="QGA25954.1"/>
    <property type="molecule type" value="Genomic_DNA"/>
</dbReference>
<dbReference type="Pfam" id="PF03372">
    <property type="entry name" value="Exo_endo_phos"/>
    <property type="match status" value="1"/>
</dbReference>
<gene>
    <name evidence="3" type="ORF">GFH32_06315</name>
</gene>
<keyword evidence="3" id="KW-0540">Nuclease</keyword>
<dbReference type="PANTHER" id="PTHR14859">
    <property type="entry name" value="CALCOFLUOR WHITE HYPERSENSITIVE PROTEIN PRECURSOR"/>
    <property type="match status" value="1"/>
</dbReference>
<dbReference type="InterPro" id="IPR036691">
    <property type="entry name" value="Endo/exonu/phosph_ase_sf"/>
</dbReference>
<dbReference type="SUPFAM" id="SSF56219">
    <property type="entry name" value="DNase I-like"/>
    <property type="match status" value="1"/>
</dbReference>
<evidence type="ECO:0000313" key="3">
    <source>
        <dbReference type="EMBL" id="QGA25954.1"/>
    </source>
</evidence>
<dbReference type="GO" id="GO:0016020">
    <property type="term" value="C:membrane"/>
    <property type="evidence" value="ECO:0007669"/>
    <property type="project" value="GOC"/>
</dbReference>
<dbReference type="GO" id="GO:0006506">
    <property type="term" value="P:GPI anchor biosynthetic process"/>
    <property type="evidence" value="ECO:0007669"/>
    <property type="project" value="TreeGrafter"/>
</dbReference>
<dbReference type="PROSITE" id="PS51257">
    <property type="entry name" value="PROKAR_LIPOPROTEIN"/>
    <property type="match status" value="1"/>
</dbReference>
<organism evidence="3 4">
    <name type="scientific">Sphingobacterium zhuxiongii</name>
    <dbReference type="NCBI Taxonomy" id="2662364"/>
    <lineage>
        <taxon>Bacteria</taxon>
        <taxon>Pseudomonadati</taxon>
        <taxon>Bacteroidota</taxon>
        <taxon>Sphingobacteriia</taxon>
        <taxon>Sphingobacteriales</taxon>
        <taxon>Sphingobacteriaceae</taxon>
        <taxon>Sphingobacterium</taxon>
    </lineage>
</organism>
<dbReference type="KEGG" id="sphe:GFH32_06315"/>
<feature type="signal peptide" evidence="1">
    <location>
        <begin position="1"/>
        <end position="20"/>
    </location>
</feature>
<reference evidence="3 4" key="1">
    <citation type="submission" date="2019-10" db="EMBL/GenBank/DDBJ databases">
        <authorList>
            <person name="Dong K."/>
        </authorList>
    </citation>
    <scope>NUCLEOTIDE SEQUENCE [LARGE SCALE GENOMIC DNA]</scope>
    <source>
        <strain evidence="4">dk4302</strain>
    </source>
</reference>
<dbReference type="Gene3D" id="3.60.10.10">
    <property type="entry name" value="Endonuclease/exonuclease/phosphatase"/>
    <property type="match status" value="1"/>
</dbReference>
<evidence type="ECO:0000256" key="1">
    <source>
        <dbReference type="SAM" id="SignalP"/>
    </source>
</evidence>
<accession>A0A5Q0Q9K5</accession>
<keyword evidence="1" id="KW-0732">Signal</keyword>
<keyword evidence="3" id="KW-0378">Hydrolase</keyword>
<dbReference type="GO" id="GO:0004519">
    <property type="term" value="F:endonuclease activity"/>
    <property type="evidence" value="ECO:0007669"/>
    <property type="project" value="UniProtKB-KW"/>
</dbReference>
<dbReference type="AlphaFoldDB" id="A0A5Q0Q9K5"/>
<keyword evidence="4" id="KW-1185">Reference proteome</keyword>
<dbReference type="InterPro" id="IPR051916">
    <property type="entry name" value="GPI-anchor_lipid_remodeler"/>
</dbReference>
<name>A0A5Q0Q9K5_9SPHI</name>
<evidence type="ECO:0000259" key="2">
    <source>
        <dbReference type="Pfam" id="PF03372"/>
    </source>
</evidence>
<sequence>MKTMKKITSIFILMVLLACSKGQDNKPSEIDPPKDKTIVKTMTYNIFGARSGGIPDLKVIAEVIKKADPDLVALQEVDKNSERNKNNGDIAKALGELTGMDYYFAKAIDIAGGEYGDAVLSKLPIKEKRAYNLEVDPVLGGERRSVARILVEKDGKEFYFMSTHFDHLGDERNRIKQANDFNTLCKNFGKPMIVGSDFNALPNSNTMNILRTFFTFGCLNGNCSQFTFPTPNPTRTIDYLIYHPLDAFTPQMYSVFTWADKESDHYPVIANFMINF</sequence>
<feature type="chain" id="PRO_5025062957" evidence="1">
    <location>
        <begin position="21"/>
        <end position="276"/>
    </location>
</feature>
<protein>
    <submittedName>
        <fullName evidence="3">Endonuclease</fullName>
    </submittedName>
</protein>
<dbReference type="Proteomes" id="UP000326921">
    <property type="component" value="Chromosome"/>
</dbReference>
<proteinExistence type="predicted"/>
<feature type="domain" description="Endonuclease/exonuclease/phosphatase" evidence="2">
    <location>
        <begin position="42"/>
        <end position="265"/>
    </location>
</feature>